<dbReference type="Proteomes" id="UP000178577">
    <property type="component" value="Unassembled WGS sequence"/>
</dbReference>
<sequence length="165" mass="18906">MGVDIYLKSGKMDFSCRLYWLSDLIEQYGQYQDRLPELGLDKKLSLKEIKQLLDFLKPCLQELKKDKKKQIAKYDSVYFKKIEGVSSSLKHLIALIKSKPIDKSVSFKLQGLVKKLGHFINTYSTDPNQEKAEIKESFNEKISLVQKIIPFLTKIASGRGSVTIS</sequence>
<protein>
    <submittedName>
        <fullName evidence="1">Uncharacterized protein</fullName>
    </submittedName>
</protein>
<gene>
    <name evidence="1" type="ORF">A2693_03910</name>
</gene>
<evidence type="ECO:0000313" key="2">
    <source>
        <dbReference type="Proteomes" id="UP000178577"/>
    </source>
</evidence>
<comment type="caution">
    <text evidence="1">The sequence shown here is derived from an EMBL/GenBank/DDBJ whole genome shotgun (WGS) entry which is preliminary data.</text>
</comment>
<dbReference type="EMBL" id="MFAY01000055">
    <property type="protein sequence ID" value="OGD87697.1"/>
    <property type="molecule type" value="Genomic_DNA"/>
</dbReference>
<reference evidence="1 2" key="1">
    <citation type="journal article" date="2016" name="Nat. Commun.">
        <title>Thousands of microbial genomes shed light on interconnected biogeochemical processes in an aquifer system.</title>
        <authorList>
            <person name="Anantharaman K."/>
            <person name="Brown C.T."/>
            <person name="Hug L.A."/>
            <person name="Sharon I."/>
            <person name="Castelle C.J."/>
            <person name="Probst A.J."/>
            <person name="Thomas B.C."/>
            <person name="Singh A."/>
            <person name="Wilkins M.J."/>
            <person name="Karaoz U."/>
            <person name="Brodie E.L."/>
            <person name="Williams K.H."/>
            <person name="Hubbard S.S."/>
            <person name="Banfield J.F."/>
        </authorList>
    </citation>
    <scope>NUCLEOTIDE SEQUENCE [LARGE SCALE GENOMIC DNA]</scope>
</reference>
<organism evidence="1 2">
    <name type="scientific">Candidatus Curtissbacteria bacterium RIFCSPHIGHO2_01_FULL_40_12</name>
    <dbReference type="NCBI Taxonomy" id="1797710"/>
    <lineage>
        <taxon>Bacteria</taxon>
        <taxon>Candidatus Curtissiibacteriota</taxon>
    </lineage>
</organism>
<proteinExistence type="predicted"/>
<accession>A0A1F5G762</accession>
<name>A0A1F5G762_9BACT</name>
<dbReference type="AlphaFoldDB" id="A0A1F5G762"/>
<evidence type="ECO:0000313" key="1">
    <source>
        <dbReference type="EMBL" id="OGD87697.1"/>
    </source>
</evidence>